<evidence type="ECO:0000256" key="1">
    <source>
        <dbReference type="ARBA" id="ARBA00022729"/>
    </source>
</evidence>
<dbReference type="SUPFAM" id="SSF48726">
    <property type="entry name" value="Immunoglobulin"/>
    <property type="match status" value="1"/>
</dbReference>
<dbReference type="AlphaFoldDB" id="A0A8C3J8U8"/>
<dbReference type="InterPro" id="IPR013783">
    <property type="entry name" value="Ig-like_fold"/>
</dbReference>
<evidence type="ECO:0000256" key="4">
    <source>
        <dbReference type="ARBA" id="ARBA00023170"/>
    </source>
</evidence>
<dbReference type="InterPro" id="IPR036179">
    <property type="entry name" value="Ig-like_dom_sf"/>
</dbReference>
<dbReference type="Pfam" id="PF07686">
    <property type="entry name" value="V-set"/>
    <property type="match status" value="1"/>
</dbReference>
<dbReference type="Proteomes" id="UP000694419">
    <property type="component" value="Unplaced"/>
</dbReference>
<name>A0A8C3J8U8_9CHAR</name>
<dbReference type="GO" id="GO:0042605">
    <property type="term" value="F:peptide antigen binding"/>
    <property type="evidence" value="ECO:0007669"/>
    <property type="project" value="TreeGrafter"/>
</dbReference>
<sequence length="236" mass="25963">MDIALRCLVVLQGAESWTQGSLWVQQEPFAETREGTAISINCSHANKKSYDYIQWYRQLPGRGPAFLVLSLTGTKELPDPPGQLRVAADRRSSALWLARPRLKVSDSALYLCAVRDTPVQEVSLAVQEPRRGRRYVCARLRVGEGALRCSLAALLPLYTQGSERGGAERLLCPCGALSDGSWGCVRDMIPLALHICVWAGLVHSSWVLAFLTLSLNTSTVSLDSFQVICALFILVF</sequence>
<keyword evidence="5" id="KW-0393">Immunoglobulin domain</keyword>
<evidence type="ECO:0000256" key="2">
    <source>
        <dbReference type="ARBA" id="ARBA00022859"/>
    </source>
</evidence>
<dbReference type="PROSITE" id="PS50835">
    <property type="entry name" value="IG_LIKE"/>
    <property type="match status" value="1"/>
</dbReference>
<keyword evidence="4" id="KW-0675">Receptor</keyword>
<proteinExistence type="predicted"/>
<keyword evidence="2" id="KW-0391">Immunity</keyword>
<keyword evidence="1" id="KW-0732">Signal</keyword>
<evidence type="ECO:0000259" key="7">
    <source>
        <dbReference type="PROSITE" id="PS50835"/>
    </source>
</evidence>
<dbReference type="GO" id="GO:0002250">
    <property type="term" value="P:adaptive immune response"/>
    <property type="evidence" value="ECO:0007669"/>
    <property type="project" value="UniProtKB-KW"/>
</dbReference>
<dbReference type="InterPro" id="IPR007110">
    <property type="entry name" value="Ig-like_dom"/>
</dbReference>
<keyword evidence="9" id="KW-1185">Reference proteome</keyword>
<dbReference type="Ensembl" id="ENSCPGT00000004532.1">
    <property type="protein sequence ID" value="ENSCPGP00000004109.1"/>
    <property type="gene ID" value="ENSCPGG00000003030.1"/>
</dbReference>
<evidence type="ECO:0000313" key="9">
    <source>
        <dbReference type="Proteomes" id="UP000694419"/>
    </source>
</evidence>
<organism evidence="8 9">
    <name type="scientific">Calidris pygmaea</name>
    <name type="common">Spoon-billed sandpiper</name>
    <dbReference type="NCBI Taxonomy" id="425635"/>
    <lineage>
        <taxon>Eukaryota</taxon>
        <taxon>Metazoa</taxon>
        <taxon>Chordata</taxon>
        <taxon>Craniata</taxon>
        <taxon>Vertebrata</taxon>
        <taxon>Euteleostomi</taxon>
        <taxon>Archelosauria</taxon>
        <taxon>Archosauria</taxon>
        <taxon>Dinosauria</taxon>
        <taxon>Saurischia</taxon>
        <taxon>Theropoda</taxon>
        <taxon>Coelurosauria</taxon>
        <taxon>Aves</taxon>
        <taxon>Neognathae</taxon>
        <taxon>Neoaves</taxon>
        <taxon>Charadriiformes</taxon>
        <taxon>Scolopacidae</taxon>
        <taxon>Calidris</taxon>
    </lineage>
</organism>
<protein>
    <recommendedName>
        <fullName evidence="7">Ig-like domain-containing protein</fullName>
    </recommendedName>
</protein>
<keyword evidence="3" id="KW-1064">Adaptive immunity</keyword>
<reference evidence="8" key="2">
    <citation type="submission" date="2025-09" db="UniProtKB">
        <authorList>
            <consortium name="Ensembl"/>
        </authorList>
    </citation>
    <scope>IDENTIFICATION</scope>
</reference>
<evidence type="ECO:0000256" key="6">
    <source>
        <dbReference type="ARBA" id="ARBA00043266"/>
    </source>
</evidence>
<dbReference type="GO" id="GO:0042101">
    <property type="term" value="C:T cell receptor complex"/>
    <property type="evidence" value="ECO:0007669"/>
    <property type="project" value="UniProtKB-KW"/>
</dbReference>
<feature type="domain" description="Ig-like" evidence="7">
    <location>
        <begin position="34"/>
        <end position="123"/>
    </location>
</feature>
<dbReference type="InterPro" id="IPR051006">
    <property type="entry name" value="TCR_variable_domain"/>
</dbReference>
<dbReference type="PANTHER" id="PTHR19343:SF13">
    <property type="entry name" value="T CELL RECEPTOR ALPHA VARIABLE 21"/>
    <property type="match status" value="1"/>
</dbReference>
<dbReference type="PANTHER" id="PTHR19343">
    <property type="entry name" value="T CELL RECEPTOR ALPHA VARIABLE 1-2"/>
    <property type="match status" value="1"/>
</dbReference>
<reference evidence="8" key="1">
    <citation type="submission" date="2025-08" db="UniProtKB">
        <authorList>
            <consortium name="Ensembl"/>
        </authorList>
    </citation>
    <scope>IDENTIFICATION</scope>
</reference>
<evidence type="ECO:0000256" key="3">
    <source>
        <dbReference type="ARBA" id="ARBA00023130"/>
    </source>
</evidence>
<accession>A0A8C3J8U8</accession>
<dbReference type="InterPro" id="IPR013106">
    <property type="entry name" value="Ig_V-set"/>
</dbReference>
<evidence type="ECO:0000313" key="8">
    <source>
        <dbReference type="Ensembl" id="ENSCPGP00000004109.1"/>
    </source>
</evidence>
<keyword evidence="6" id="KW-1279">T cell receptor</keyword>
<evidence type="ECO:0000256" key="5">
    <source>
        <dbReference type="ARBA" id="ARBA00023319"/>
    </source>
</evidence>
<dbReference type="Gene3D" id="2.60.40.10">
    <property type="entry name" value="Immunoglobulins"/>
    <property type="match status" value="1"/>
</dbReference>